<keyword evidence="5 6" id="KW-0472">Membrane</keyword>
<keyword evidence="4 6" id="KW-1133">Transmembrane helix</keyword>
<accession>A0ABR3BGJ3</accession>
<evidence type="ECO:0000313" key="7">
    <source>
        <dbReference type="EMBL" id="KAL0097980.1"/>
    </source>
</evidence>
<evidence type="ECO:0000256" key="2">
    <source>
        <dbReference type="ARBA" id="ARBA00009012"/>
    </source>
</evidence>
<evidence type="ECO:0000313" key="8">
    <source>
        <dbReference type="Proteomes" id="UP001448207"/>
    </source>
</evidence>
<dbReference type="PANTHER" id="PTHR13353:SF5">
    <property type="entry name" value="TRANSMEMBRANE PROTEIN 19"/>
    <property type="match status" value="1"/>
</dbReference>
<gene>
    <name evidence="7" type="ORF">J3Q64DRAFT_1630482</name>
</gene>
<evidence type="ECO:0000256" key="5">
    <source>
        <dbReference type="ARBA" id="ARBA00023136"/>
    </source>
</evidence>
<organism evidence="7 8">
    <name type="scientific">Phycomyces blakesleeanus</name>
    <dbReference type="NCBI Taxonomy" id="4837"/>
    <lineage>
        <taxon>Eukaryota</taxon>
        <taxon>Fungi</taxon>
        <taxon>Fungi incertae sedis</taxon>
        <taxon>Mucoromycota</taxon>
        <taxon>Mucoromycotina</taxon>
        <taxon>Mucoromycetes</taxon>
        <taxon>Mucorales</taxon>
        <taxon>Phycomycetaceae</taxon>
        <taxon>Phycomyces</taxon>
    </lineage>
</organism>
<evidence type="ECO:0000256" key="1">
    <source>
        <dbReference type="ARBA" id="ARBA00004141"/>
    </source>
</evidence>
<evidence type="ECO:0000256" key="4">
    <source>
        <dbReference type="ARBA" id="ARBA00022989"/>
    </source>
</evidence>
<keyword evidence="3 6" id="KW-0812">Transmembrane</keyword>
<dbReference type="Pfam" id="PF01940">
    <property type="entry name" value="DUF92"/>
    <property type="match status" value="1"/>
</dbReference>
<feature type="transmembrane region" description="Helical" evidence="6">
    <location>
        <begin position="28"/>
        <end position="56"/>
    </location>
</feature>
<comment type="caution">
    <text evidence="7">The sequence shown here is derived from an EMBL/GenBank/DDBJ whole genome shotgun (WGS) entry which is preliminary data.</text>
</comment>
<comment type="similarity">
    <text evidence="2">Belongs to the TMEM19 family.</text>
</comment>
<feature type="transmembrane region" description="Helical" evidence="6">
    <location>
        <begin position="169"/>
        <end position="191"/>
    </location>
</feature>
<protein>
    <submittedName>
        <fullName evidence="7">Integral membrane protein DUF92-domain-containing protein</fullName>
    </submittedName>
</protein>
<feature type="transmembrane region" description="Helical" evidence="6">
    <location>
        <begin position="198"/>
        <end position="216"/>
    </location>
</feature>
<dbReference type="EMBL" id="JBCLYO010000001">
    <property type="protein sequence ID" value="KAL0097980.1"/>
    <property type="molecule type" value="Genomic_DNA"/>
</dbReference>
<evidence type="ECO:0000256" key="6">
    <source>
        <dbReference type="SAM" id="Phobius"/>
    </source>
</evidence>
<reference evidence="7 8" key="1">
    <citation type="submission" date="2024-04" db="EMBL/GenBank/DDBJ databases">
        <title>Symmetric and asymmetric DNA N6-adenine methylation regulates different biological responses in Mucorales.</title>
        <authorList>
            <consortium name="Lawrence Berkeley National Laboratory"/>
            <person name="Lax C."/>
            <person name="Mondo S.J."/>
            <person name="Osorio-Concepcion M."/>
            <person name="Muszewska A."/>
            <person name="Corrochano-Luque M."/>
            <person name="Gutierrez G."/>
            <person name="Riley R."/>
            <person name="Lipzen A."/>
            <person name="Guo J."/>
            <person name="Hundley H."/>
            <person name="Amirebrahimi M."/>
            <person name="Ng V."/>
            <person name="Lorenzo-Gutierrez D."/>
            <person name="Binder U."/>
            <person name="Yang J."/>
            <person name="Song Y."/>
            <person name="Canovas D."/>
            <person name="Navarro E."/>
            <person name="Freitag M."/>
            <person name="Gabaldon T."/>
            <person name="Grigoriev I.V."/>
            <person name="Corrochano L.M."/>
            <person name="Nicolas F.E."/>
            <person name="Garre V."/>
        </authorList>
    </citation>
    <scope>NUCLEOTIDE SEQUENCE [LARGE SCALE GENOMIC DNA]</scope>
    <source>
        <strain evidence="7 8">L51</strain>
    </source>
</reference>
<dbReference type="Proteomes" id="UP001448207">
    <property type="component" value="Unassembled WGS sequence"/>
</dbReference>
<sequence>MARLLFALGLSILMVIHTRRKKSLTIDGAVGAFFLGMITFSSTYFFFTVVLLSFFLSSSKLTKFKADRKKLIEIDYEKSSERDLTQVVCNGLLGGIAVGLFHYLGEPTTTCYDQSKLHTVMMWIYIGHYGCCAGDTWASELGVLNKGWPTLITTFKKVPPGTNGGVSPLGLAASIGGGAFIGLMGAICLAFESPCHGFAWDIIVLGSCAGLGGSLIDSVLGATVQQTLYSSKKKMVLNEASKEDGDVISGHDILDNHQVNFLSSLLTSSACGAVAYYLN</sequence>
<evidence type="ECO:0000256" key="3">
    <source>
        <dbReference type="ARBA" id="ARBA00022692"/>
    </source>
</evidence>
<dbReference type="PANTHER" id="PTHR13353">
    <property type="entry name" value="TRANSMEMBRANE PROTEIN 19"/>
    <property type="match status" value="1"/>
</dbReference>
<proteinExistence type="inferred from homology"/>
<keyword evidence="8" id="KW-1185">Reference proteome</keyword>
<name>A0ABR3BGJ3_PHYBL</name>
<comment type="subcellular location">
    <subcellularLocation>
        <location evidence="1">Membrane</location>
        <topology evidence="1">Multi-pass membrane protein</topology>
    </subcellularLocation>
</comment>
<dbReference type="InterPro" id="IPR002794">
    <property type="entry name" value="DUF92_TMEM19"/>
</dbReference>